<dbReference type="CDD" id="cd02440">
    <property type="entry name" value="AdoMet_MTases"/>
    <property type="match status" value="1"/>
</dbReference>
<dbReference type="GO" id="GO:0008757">
    <property type="term" value="F:S-adenosylmethionine-dependent methyltransferase activity"/>
    <property type="evidence" value="ECO:0007669"/>
    <property type="project" value="InterPro"/>
</dbReference>
<keyword evidence="3" id="KW-1185">Reference proteome</keyword>
<feature type="domain" description="Methyltransferase type 11" evidence="1">
    <location>
        <begin position="43"/>
        <end position="130"/>
    </location>
</feature>
<organism evidence="2 3">
    <name type="scientific">Humidesulfovibrio mexicanus</name>
    <dbReference type="NCBI Taxonomy" id="147047"/>
    <lineage>
        <taxon>Bacteria</taxon>
        <taxon>Pseudomonadati</taxon>
        <taxon>Thermodesulfobacteriota</taxon>
        <taxon>Desulfovibrionia</taxon>
        <taxon>Desulfovibrionales</taxon>
        <taxon>Desulfovibrionaceae</taxon>
        <taxon>Humidesulfovibrio</taxon>
    </lineage>
</organism>
<evidence type="ECO:0000259" key="1">
    <source>
        <dbReference type="Pfam" id="PF08241"/>
    </source>
</evidence>
<name>A0A239A007_9BACT</name>
<dbReference type="EMBL" id="FZOC01000003">
    <property type="protein sequence ID" value="SNR88448.1"/>
    <property type="molecule type" value="Genomic_DNA"/>
</dbReference>
<dbReference type="SUPFAM" id="SSF53335">
    <property type="entry name" value="S-adenosyl-L-methionine-dependent methyltransferases"/>
    <property type="match status" value="1"/>
</dbReference>
<evidence type="ECO:0000313" key="3">
    <source>
        <dbReference type="Proteomes" id="UP000198324"/>
    </source>
</evidence>
<accession>A0A239A007</accession>
<gene>
    <name evidence="2" type="ORF">SAMN04488503_1709</name>
</gene>
<sequence length="242" mass="27202">MDWDAKRYEQWFATPEGRFALGAERRLLDSMVAEWPRRNQRVLEIGCGTGLFQQILFDDGFAVAGLDKSPQMIAGARRRLGSAAELYVGDGSCLPFADNEFDFCVLWTVLEFCEYPGAVLAEATRVASKGLLIGFLNRSSAYWLARGRPWPWNHGRTLAKARWYTWAEMRALALVHTDKTPARTRSVLLGPPCTWRAAQPWKALNTLLLPPMFGAICAMRIDLVGYQPLTPIYSWTTEPGIG</sequence>
<dbReference type="InterPro" id="IPR050508">
    <property type="entry name" value="Methyltransf_Superfamily"/>
</dbReference>
<dbReference type="Gene3D" id="3.40.50.150">
    <property type="entry name" value="Vaccinia Virus protein VP39"/>
    <property type="match status" value="1"/>
</dbReference>
<dbReference type="GO" id="GO:0032259">
    <property type="term" value="P:methylation"/>
    <property type="evidence" value="ECO:0007669"/>
    <property type="project" value="UniProtKB-KW"/>
</dbReference>
<dbReference type="InterPro" id="IPR029063">
    <property type="entry name" value="SAM-dependent_MTases_sf"/>
</dbReference>
<dbReference type="AlphaFoldDB" id="A0A239A007"/>
<keyword evidence="2" id="KW-0489">Methyltransferase</keyword>
<proteinExistence type="predicted"/>
<protein>
    <submittedName>
        <fullName evidence="2">Methyltransferase domain-containing protein</fullName>
    </submittedName>
</protein>
<dbReference type="OrthoDB" id="9782767at2"/>
<keyword evidence="2" id="KW-0808">Transferase</keyword>
<evidence type="ECO:0000313" key="2">
    <source>
        <dbReference type="EMBL" id="SNR88448.1"/>
    </source>
</evidence>
<dbReference type="InterPro" id="IPR013216">
    <property type="entry name" value="Methyltransf_11"/>
</dbReference>
<dbReference type="RefSeq" id="WP_089273716.1">
    <property type="nucleotide sequence ID" value="NZ_FZOC01000003.1"/>
</dbReference>
<reference evidence="2 3" key="1">
    <citation type="submission" date="2017-06" db="EMBL/GenBank/DDBJ databases">
        <authorList>
            <person name="Kim H.J."/>
            <person name="Triplett B.A."/>
        </authorList>
    </citation>
    <scope>NUCLEOTIDE SEQUENCE [LARGE SCALE GENOMIC DNA]</scope>
    <source>
        <strain evidence="2 3">DSM 13116</strain>
    </source>
</reference>
<dbReference type="Proteomes" id="UP000198324">
    <property type="component" value="Unassembled WGS sequence"/>
</dbReference>
<dbReference type="PANTHER" id="PTHR42912">
    <property type="entry name" value="METHYLTRANSFERASE"/>
    <property type="match status" value="1"/>
</dbReference>
<dbReference type="Pfam" id="PF08241">
    <property type="entry name" value="Methyltransf_11"/>
    <property type="match status" value="1"/>
</dbReference>